<evidence type="ECO:0000256" key="1">
    <source>
        <dbReference type="PIRSR" id="PIRSR610347-1"/>
    </source>
</evidence>
<dbReference type="PANTHER" id="PTHR12415">
    <property type="entry name" value="TYROSYL-DNA PHOSPHODIESTERASE 1"/>
    <property type="match status" value="1"/>
</dbReference>
<accession>R8BU22</accession>
<dbReference type="AlphaFoldDB" id="R8BU22"/>
<feature type="compositionally biased region" description="Basic and acidic residues" evidence="3">
    <location>
        <begin position="37"/>
        <end position="47"/>
    </location>
</feature>
<dbReference type="RefSeq" id="XP_007912411.1">
    <property type="nucleotide sequence ID" value="XM_007914220.1"/>
</dbReference>
<evidence type="ECO:0000256" key="3">
    <source>
        <dbReference type="SAM" id="MobiDB-lite"/>
    </source>
</evidence>
<dbReference type="GO" id="GO:0017005">
    <property type="term" value="F:3'-tyrosyl-DNA phosphodiesterase activity"/>
    <property type="evidence" value="ECO:0007669"/>
    <property type="project" value="TreeGrafter"/>
</dbReference>
<feature type="compositionally biased region" description="Basic and acidic residues" evidence="3">
    <location>
        <begin position="89"/>
        <end position="100"/>
    </location>
</feature>
<dbReference type="InterPro" id="IPR003903">
    <property type="entry name" value="UIM_dom"/>
</dbReference>
<organism evidence="4 5">
    <name type="scientific">Phaeoacremonium minimum (strain UCR-PA7)</name>
    <name type="common">Esca disease fungus</name>
    <name type="synonym">Togninia minima</name>
    <dbReference type="NCBI Taxonomy" id="1286976"/>
    <lineage>
        <taxon>Eukaryota</taxon>
        <taxon>Fungi</taxon>
        <taxon>Dikarya</taxon>
        <taxon>Ascomycota</taxon>
        <taxon>Pezizomycotina</taxon>
        <taxon>Sordariomycetes</taxon>
        <taxon>Sordariomycetidae</taxon>
        <taxon>Togniniales</taxon>
        <taxon>Togniniaceae</taxon>
        <taxon>Phaeoacremonium</taxon>
    </lineage>
</organism>
<feature type="compositionally biased region" description="Polar residues" evidence="3">
    <location>
        <begin position="66"/>
        <end position="85"/>
    </location>
</feature>
<dbReference type="SUPFAM" id="SSF56024">
    <property type="entry name" value="Phospholipase D/nuclease"/>
    <property type="match status" value="1"/>
</dbReference>
<feature type="region of interest" description="Disordered" evidence="3">
    <location>
        <begin position="149"/>
        <end position="168"/>
    </location>
</feature>
<dbReference type="EMBL" id="KB932897">
    <property type="protein sequence ID" value="EOO02856.1"/>
    <property type="molecule type" value="Genomic_DNA"/>
</dbReference>
<dbReference type="HOGENOM" id="CLU_007773_0_1_1"/>
<dbReference type="Gene3D" id="3.30.870.10">
    <property type="entry name" value="Endonuclease Chain A"/>
    <property type="match status" value="1"/>
</dbReference>
<dbReference type="GO" id="GO:0005634">
    <property type="term" value="C:nucleus"/>
    <property type="evidence" value="ECO:0007669"/>
    <property type="project" value="InterPro"/>
</dbReference>
<sequence>MATNWAAEFNGDEDEDEALKRAIAMSLGEDVAGDTTSSDRDESDHFETQAQESLPNAKYDAKEKSQVSTQMTTPESSQATQNAFSSLGLDRKKMEEERLARLQKRKATEAGITENQLPSQRVKMSSESSTAPTISRNPRAPVTRFPAAAPEKKDLESSSAASSTHSRGLKFPRGVVKKTWALGQPRQDDDIKIEEVLQKDDLELAVLSSYQWDEDWLMSKLNFRKTKVVLIAFAADEATREAMRSNVPANVIRFCFPPMEGADRMHSKLQLLKYPNYLRIVVPTGNFMPYDWGETGAMENMAFIIDLPRIEDEVERVANELTAFGNELCYFLKAQGLEEQMIRSLRNYDFSETARYGGGSHLNDWQRTGYCGLGRTISSLGLATGNQNEIDYVV</sequence>
<name>R8BU22_PHAM7</name>
<gene>
    <name evidence="4" type="ORF">UCRPA7_1641</name>
</gene>
<proteinExistence type="predicted"/>
<dbReference type="GO" id="GO:0006281">
    <property type="term" value="P:DNA repair"/>
    <property type="evidence" value="ECO:0007669"/>
    <property type="project" value="InterPro"/>
</dbReference>
<feature type="region of interest" description="Disordered" evidence="3">
    <location>
        <begin position="28"/>
        <end position="143"/>
    </location>
</feature>
<dbReference type="OrthoDB" id="47785at2759"/>
<protein>
    <submittedName>
        <fullName evidence="4">Putative tyrosyl-dna phosphodiesterase domain-containing protein</fullName>
    </submittedName>
</protein>
<dbReference type="eggNOG" id="KOG2031">
    <property type="taxonomic scope" value="Eukaryota"/>
</dbReference>
<reference evidence="5" key="1">
    <citation type="journal article" date="2013" name="Genome Announc.">
        <title>Draft genome sequence of the ascomycete Phaeoacremonium aleophilum strain UCR-PA7, a causal agent of the esca disease complex in grapevines.</title>
        <authorList>
            <person name="Blanco-Ulate B."/>
            <person name="Rolshausen P."/>
            <person name="Cantu D."/>
        </authorList>
    </citation>
    <scope>NUCLEOTIDE SEQUENCE [LARGE SCALE GENOMIC DNA]</scope>
    <source>
        <strain evidence="5">UCR-PA7</strain>
    </source>
</reference>
<dbReference type="CDD" id="cd09122">
    <property type="entry name" value="PLDc_Tdp1_1"/>
    <property type="match status" value="1"/>
</dbReference>
<evidence type="ECO:0000256" key="2">
    <source>
        <dbReference type="PIRSR" id="PIRSR610347-2"/>
    </source>
</evidence>
<dbReference type="GeneID" id="19321810"/>
<dbReference type="KEGG" id="tmn:UCRPA7_1641"/>
<feature type="compositionally biased region" description="Polar residues" evidence="3">
    <location>
        <begin position="113"/>
        <end position="136"/>
    </location>
</feature>
<dbReference type="Pfam" id="PF02809">
    <property type="entry name" value="UIM"/>
    <property type="match status" value="1"/>
</dbReference>
<dbReference type="GO" id="GO:0003690">
    <property type="term" value="F:double-stranded DNA binding"/>
    <property type="evidence" value="ECO:0007669"/>
    <property type="project" value="TreeGrafter"/>
</dbReference>
<evidence type="ECO:0000313" key="5">
    <source>
        <dbReference type="Proteomes" id="UP000014074"/>
    </source>
</evidence>
<evidence type="ECO:0000313" key="4">
    <source>
        <dbReference type="EMBL" id="EOO02856.1"/>
    </source>
</evidence>
<keyword evidence="5" id="KW-1185">Reference proteome</keyword>
<feature type="active site" description="Nucleophile" evidence="1">
    <location>
        <position position="266"/>
    </location>
</feature>
<dbReference type="GO" id="GO:0003697">
    <property type="term" value="F:single-stranded DNA binding"/>
    <property type="evidence" value="ECO:0007669"/>
    <property type="project" value="TreeGrafter"/>
</dbReference>
<dbReference type="PANTHER" id="PTHR12415:SF4">
    <property type="entry name" value="TYROSYL-DNA PHOSPHODIESTERASE DOMAIN-CONTAINING PROTEIN"/>
    <property type="match status" value="1"/>
</dbReference>
<dbReference type="InterPro" id="IPR010347">
    <property type="entry name" value="Tdp1"/>
</dbReference>
<feature type="binding site" evidence="2">
    <location>
        <position position="268"/>
    </location>
    <ligand>
        <name>substrate</name>
    </ligand>
</feature>
<dbReference type="Proteomes" id="UP000014074">
    <property type="component" value="Unassembled WGS sequence"/>
</dbReference>
<dbReference type="Pfam" id="PF06087">
    <property type="entry name" value="Tyr-DNA_phospho"/>
    <property type="match status" value="1"/>
</dbReference>